<name>A0A6A7ZHD7_RHIML</name>
<reference evidence="1" key="1">
    <citation type="journal article" date="2013" name="Genome Biol.">
        <title>Comparative genomics of the core and accessory genomes of 48 Sinorhizobium strains comprising five genospecies.</title>
        <authorList>
            <person name="Sugawara M."/>
            <person name="Epstein B."/>
            <person name="Badgley B.D."/>
            <person name="Unno T."/>
            <person name="Xu L."/>
            <person name="Reese J."/>
            <person name="Gyaneshwar P."/>
            <person name="Denny R."/>
            <person name="Mudge J."/>
            <person name="Bharti A.K."/>
            <person name="Farmer A.D."/>
            <person name="May G.D."/>
            <person name="Woodward J.E."/>
            <person name="Medigue C."/>
            <person name="Vallenet D."/>
            <person name="Lajus A."/>
            <person name="Rouy Z."/>
            <person name="Martinez-Vaz B."/>
            <person name="Tiffin P."/>
            <person name="Young N.D."/>
            <person name="Sadowsky M.J."/>
        </authorList>
    </citation>
    <scope>NUCLEOTIDE SEQUENCE</scope>
    <source>
        <strain evidence="1">M30</strain>
    </source>
</reference>
<accession>A0A6A7ZHD7</accession>
<dbReference type="AlphaFoldDB" id="A0A6A7ZHD7"/>
<sequence length="71" mass="8034">MTKITCRLFLAWQMQFASTVNMLSLSRLSCCRIGLIFQINDFDIEFATPDLEGADIALAVNGFKLFKLREG</sequence>
<evidence type="ECO:0000313" key="2">
    <source>
        <dbReference type="EMBL" id="MQW03380.1"/>
    </source>
</evidence>
<proteinExistence type="predicted"/>
<protein>
    <submittedName>
        <fullName evidence="1">Uncharacterized protein</fullName>
    </submittedName>
</protein>
<evidence type="ECO:0000313" key="1">
    <source>
        <dbReference type="EMBL" id="MQW02474.1"/>
    </source>
</evidence>
<dbReference type="EMBL" id="WISP01000015">
    <property type="protein sequence ID" value="MQW02474.1"/>
    <property type="molecule type" value="Genomic_DNA"/>
</dbReference>
<dbReference type="RefSeq" id="WP_015242546.1">
    <property type="nucleotide sequence ID" value="NZ_CP021798.1"/>
</dbReference>
<comment type="caution">
    <text evidence="1">The sequence shown here is derived from an EMBL/GenBank/DDBJ whole genome shotgun (WGS) entry which is preliminary data.</text>
</comment>
<gene>
    <name evidence="1" type="ORF">GHK45_00970</name>
    <name evidence="2" type="ORF">GHK45_06035</name>
</gene>
<dbReference type="EMBL" id="WISP01000052">
    <property type="protein sequence ID" value="MQW03380.1"/>
    <property type="molecule type" value="Genomic_DNA"/>
</dbReference>
<organism evidence="1">
    <name type="scientific">Rhizobium meliloti</name>
    <name type="common">Ensifer meliloti</name>
    <name type="synonym">Sinorhizobium meliloti</name>
    <dbReference type="NCBI Taxonomy" id="382"/>
    <lineage>
        <taxon>Bacteria</taxon>
        <taxon>Pseudomonadati</taxon>
        <taxon>Pseudomonadota</taxon>
        <taxon>Alphaproteobacteria</taxon>
        <taxon>Hyphomicrobiales</taxon>
        <taxon>Rhizobiaceae</taxon>
        <taxon>Sinorhizobium/Ensifer group</taxon>
        <taxon>Sinorhizobium</taxon>
    </lineage>
</organism>